<dbReference type="InterPro" id="IPR011603">
    <property type="entry name" value="2oxoglutarate_DH_E1"/>
</dbReference>
<evidence type="ECO:0000256" key="2">
    <source>
        <dbReference type="ARBA" id="ARBA00023002"/>
    </source>
</evidence>
<dbReference type="PANTHER" id="PTHR23152">
    <property type="entry name" value="2-OXOGLUTARATE DEHYDROGENASE"/>
    <property type="match status" value="1"/>
</dbReference>
<dbReference type="SMART" id="SM00861">
    <property type="entry name" value="Transket_pyr"/>
    <property type="match status" value="1"/>
</dbReference>
<comment type="catalytic activity">
    <reaction evidence="5 6">
        <text>N(6)-[(R)-lipoyl]-L-lysyl-[protein] + 2-oxoglutarate + H(+) = N(6)-[(R)-S(8)-succinyldihydrolipoyl]-L-lysyl-[protein] + CO2</text>
        <dbReference type="Rhea" id="RHEA:12188"/>
        <dbReference type="Rhea" id="RHEA-COMP:10474"/>
        <dbReference type="Rhea" id="RHEA-COMP:20092"/>
        <dbReference type="ChEBI" id="CHEBI:15378"/>
        <dbReference type="ChEBI" id="CHEBI:16526"/>
        <dbReference type="ChEBI" id="CHEBI:16810"/>
        <dbReference type="ChEBI" id="CHEBI:83099"/>
        <dbReference type="ChEBI" id="CHEBI:83120"/>
        <dbReference type="EC" id="1.2.4.2"/>
    </reaction>
</comment>
<evidence type="ECO:0000313" key="8">
    <source>
        <dbReference type="EMBL" id="MFC3884867.1"/>
    </source>
</evidence>
<dbReference type="PANTHER" id="PTHR23152:SF4">
    <property type="entry name" value="2-OXOADIPATE DEHYDROGENASE COMPLEX COMPONENT E1"/>
    <property type="match status" value="1"/>
</dbReference>
<sequence length="964" mass="107461">MAIDENNENPWRGFHGPNLGYVMEQYERYMDNADSVDEQLKELFLKWGSPLSVETELVKEGSEASSVVSANKANVKKVLQAAKLLEDIRSNGHLAASINPLEKNNQGEELFNPGKYGLHDADLKAISAEDVWEDAPEEIKTAADAVQRLKDVYTNTLAYEFAHVHDHTERAWLAQMAEAGALHRSLSKEERARLLKRLTEVEGFEQFLHKTFVGQKRFSIEGVDMLVPMLDEVVREGAGDGVHNIMIGMAHRGRLSVLAHVLEKPYSNMFAEFLHVSAKPHSSPDSLMEISTGWTGDVKYHLGRDRLIGASGKNSTRVTLANNPSHLEFVDPVVEGFARAAQEERHKAGHPEQDVSKSFAVLVHGDAAFPGQGIVSETLNLGRLKGYQTGGTIHIITNNLVGFTTDSSDSRSTRYASDLAKGFDIPIVHVNADDPEACLAATYLAYQYRKRFKKDFLIDLVGYRRFGHNEMDDPTVTQPHVYKKINQHPTVKALYAAQLQTKGILSLEEVEKIDQDVQTTLQAEYDKVSGNKKHDKKAGAEVPEVIQKGIPDMNTGVATETLRELNRELLKWPEGFNVYPKLKRILERRESAFADGGKVEWAVAEALAFAAILEDGTPIRLTGQDVERGTFAQRHLVLHDAETNKTFSPLQHLPQAQASFAVHNSPLSEAAVVGFEYGYNVFAPETLVIWEAQYGDFANTAQALFDQFVSAGRAKWGQRSGLVLLLPHGYEGQGPEHSSARPERFLQLAAENNWTVANLTSAAQYFHILRRQAASLGTEYVRPLVIMTPKSLLRNTLTASPYLSLSEGGFQTVLEQPQLGKEVDKVKRLILTTGKMAIDLAAEVELGKEHQNLDGLHIVRIEQLYPFPKEKIEALIQRYPNLEEIVWVQEEPKNMGAWHYVVPILFELAAGRVTVGYIGRPDRSSPSGGDPTVHKKEQERIIHQALKHERILDTDSQGKVLMNS</sequence>
<keyword evidence="9" id="KW-1185">Reference proteome</keyword>
<evidence type="ECO:0000256" key="4">
    <source>
        <dbReference type="ARBA" id="ARBA00023152"/>
    </source>
</evidence>
<keyword evidence="2 6" id="KW-0560">Oxidoreductase</keyword>
<protein>
    <recommendedName>
        <fullName evidence="6">2-oxoglutarate dehydrogenase E1 component</fullName>
        <ecNumber evidence="6">1.2.4.2</ecNumber>
    </recommendedName>
    <alternativeName>
        <fullName evidence="6">Alpha-ketoglutarate dehydrogenase</fullName>
    </alternativeName>
</protein>
<dbReference type="Gene3D" id="3.40.50.12470">
    <property type="match status" value="1"/>
</dbReference>
<dbReference type="Pfam" id="PF16870">
    <property type="entry name" value="OxoGdeHyase_C"/>
    <property type="match status" value="1"/>
</dbReference>
<dbReference type="RefSeq" id="WP_377916745.1">
    <property type="nucleotide sequence ID" value="NZ_JBHRZT010000067.1"/>
</dbReference>
<reference evidence="9" key="1">
    <citation type="journal article" date="2019" name="Int. J. Syst. Evol. Microbiol.">
        <title>The Global Catalogue of Microorganisms (GCM) 10K type strain sequencing project: providing services to taxonomists for standard genome sequencing and annotation.</title>
        <authorList>
            <consortium name="The Broad Institute Genomics Platform"/>
            <consortium name="The Broad Institute Genome Sequencing Center for Infectious Disease"/>
            <person name="Wu L."/>
            <person name="Ma J."/>
        </authorList>
    </citation>
    <scope>NUCLEOTIDE SEQUENCE [LARGE SCALE GENOMIC DNA]</scope>
    <source>
        <strain evidence="9">CCUG 61889</strain>
    </source>
</reference>
<dbReference type="Gene3D" id="1.10.287.1150">
    <property type="entry name" value="TPP helical domain"/>
    <property type="match status" value="1"/>
</dbReference>
<accession>A0ABV8B3R6</accession>
<feature type="domain" description="Transketolase-like pyrimidine-binding" evidence="7">
    <location>
        <begin position="599"/>
        <end position="795"/>
    </location>
</feature>
<dbReference type="Gene3D" id="3.40.50.11610">
    <property type="entry name" value="Multifunctional 2-oxoglutarate metabolism enzyme, C-terminal domain"/>
    <property type="match status" value="1"/>
</dbReference>
<comment type="cofactor">
    <cofactor evidence="1 6">
        <name>thiamine diphosphate</name>
        <dbReference type="ChEBI" id="CHEBI:58937"/>
    </cofactor>
</comment>
<evidence type="ECO:0000256" key="1">
    <source>
        <dbReference type="ARBA" id="ARBA00001964"/>
    </source>
</evidence>
<evidence type="ECO:0000256" key="5">
    <source>
        <dbReference type="ARBA" id="ARBA00051911"/>
    </source>
</evidence>
<dbReference type="PIRSF" id="PIRSF000157">
    <property type="entry name" value="Oxoglu_dh_E1"/>
    <property type="match status" value="1"/>
</dbReference>
<dbReference type="SUPFAM" id="SSF52518">
    <property type="entry name" value="Thiamin diphosphate-binding fold (THDP-binding)"/>
    <property type="match status" value="2"/>
</dbReference>
<dbReference type="Gene3D" id="3.40.50.970">
    <property type="match status" value="1"/>
</dbReference>
<proteinExistence type="inferred from homology"/>
<evidence type="ECO:0000256" key="6">
    <source>
        <dbReference type="HAMAP-Rule" id="MF_01169"/>
    </source>
</evidence>
<evidence type="ECO:0000313" key="9">
    <source>
        <dbReference type="Proteomes" id="UP001595752"/>
    </source>
</evidence>
<dbReference type="NCBIfam" id="TIGR00239">
    <property type="entry name" value="2oxo_dh_E1"/>
    <property type="match status" value="1"/>
</dbReference>
<dbReference type="InterPro" id="IPR001017">
    <property type="entry name" value="DH_E1"/>
</dbReference>
<comment type="function">
    <text evidence="6">E1 component of the 2-oxoglutarate dehydrogenase (OGDH) complex which catalyzes the decarboxylation of 2-oxoglutarate, the first step in the conversion of 2-oxoglutarate to succinyl-CoA and CO(2).</text>
</comment>
<dbReference type="HAMAP" id="MF_01169">
    <property type="entry name" value="SucA_OdhA"/>
    <property type="match status" value="1"/>
</dbReference>
<dbReference type="NCBIfam" id="NF006914">
    <property type="entry name" value="PRK09404.1"/>
    <property type="match status" value="1"/>
</dbReference>
<dbReference type="GO" id="GO:0004591">
    <property type="term" value="F:oxoglutarate dehydrogenase (succinyl-transferring) activity"/>
    <property type="evidence" value="ECO:0007669"/>
    <property type="project" value="UniProtKB-EC"/>
</dbReference>
<dbReference type="InterPro" id="IPR005475">
    <property type="entry name" value="Transketolase-like_Pyr-bd"/>
</dbReference>
<gene>
    <name evidence="6" type="primary">odhA</name>
    <name evidence="8" type="ORF">ACFOU2_15895</name>
</gene>
<comment type="similarity">
    <text evidence="6">Belongs to the alpha-ketoglutarate dehydrogenase family.</text>
</comment>
<organism evidence="8 9">
    <name type="scientific">Bacillus songklensis</name>
    <dbReference type="NCBI Taxonomy" id="1069116"/>
    <lineage>
        <taxon>Bacteria</taxon>
        <taxon>Bacillati</taxon>
        <taxon>Bacillota</taxon>
        <taxon>Bacilli</taxon>
        <taxon>Bacillales</taxon>
        <taxon>Bacillaceae</taxon>
        <taxon>Bacillus</taxon>
    </lineage>
</organism>
<keyword evidence="4 6" id="KW-0324">Glycolysis</keyword>
<dbReference type="InterPro" id="IPR031717">
    <property type="entry name" value="ODO-1/KGD_C"/>
</dbReference>
<dbReference type="InterPro" id="IPR023784">
    <property type="entry name" value="2oxoglutarate_DH_E1_bac"/>
</dbReference>
<dbReference type="EC" id="1.2.4.2" evidence="6"/>
<evidence type="ECO:0000259" key="7">
    <source>
        <dbReference type="SMART" id="SM00861"/>
    </source>
</evidence>
<dbReference type="InterPro" id="IPR029061">
    <property type="entry name" value="THDP-binding"/>
</dbReference>
<dbReference type="Pfam" id="PF02779">
    <property type="entry name" value="Transket_pyr"/>
    <property type="match status" value="1"/>
</dbReference>
<dbReference type="InterPro" id="IPR042179">
    <property type="entry name" value="KGD_C_sf"/>
</dbReference>
<dbReference type="NCBIfam" id="NF008907">
    <property type="entry name" value="PRK12270.1"/>
    <property type="match status" value="1"/>
</dbReference>
<comment type="subunit">
    <text evidence="6">Homodimer. Part of the 2-oxoglutarate dehydrogenase (OGDH) complex composed of E1 (2-oxoglutarate dehydrogenase), E2 (dihydrolipoamide succinyltransferase) and E3 (dihydrolipoamide dehydrogenase); the complex contains multiple copies of the three enzymatic components (E1, E2 and E3).</text>
</comment>
<dbReference type="Pfam" id="PF00676">
    <property type="entry name" value="E1_dh"/>
    <property type="match status" value="1"/>
</dbReference>
<dbReference type="Proteomes" id="UP001595752">
    <property type="component" value="Unassembled WGS sequence"/>
</dbReference>
<dbReference type="CDD" id="cd02016">
    <property type="entry name" value="TPP_E1_OGDC_like"/>
    <property type="match status" value="1"/>
</dbReference>
<name>A0ABV8B3R6_9BACI</name>
<comment type="caution">
    <text evidence="8">The sequence shown here is derived from an EMBL/GenBank/DDBJ whole genome shotgun (WGS) entry which is preliminary data.</text>
</comment>
<dbReference type="EMBL" id="JBHRZT010000067">
    <property type="protein sequence ID" value="MFC3884867.1"/>
    <property type="molecule type" value="Genomic_DNA"/>
</dbReference>
<keyword evidence="3 6" id="KW-0786">Thiamine pyrophosphate</keyword>
<evidence type="ECO:0000256" key="3">
    <source>
        <dbReference type="ARBA" id="ARBA00023052"/>
    </source>
</evidence>